<proteinExistence type="predicted"/>
<evidence type="ECO:0000256" key="9">
    <source>
        <dbReference type="ARBA" id="ARBA00023136"/>
    </source>
</evidence>
<keyword evidence="3" id="KW-0328">Glycosyltransferase</keyword>
<dbReference type="NCBIfam" id="TIGR02210">
    <property type="entry name" value="rodA_shape"/>
    <property type="match status" value="1"/>
</dbReference>
<organism evidence="11 12">
    <name type="scientific">Aneurinibacillus soli</name>
    <dbReference type="NCBI Taxonomy" id="1500254"/>
    <lineage>
        <taxon>Bacteria</taxon>
        <taxon>Bacillati</taxon>
        <taxon>Bacillota</taxon>
        <taxon>Bacilli</taxon>
        <taxon>Bacillales</taxon>
        <taxon>Paenibacillaceae</taxon>
        <taxon>Aneurinibacillus group</taxon>
        <taxon>Aneurinibacillus</taxon>
    </lineage>
</organism>
<dbReference type="GO" id="GO:0016757">
    <property type="term" value="F:glycosyltransferase activity"/>
    <property type="evidence" value="ECO:0007669"/>
    <property type="project" value="UniProtKB-KW"/>
</dbReference>
<keyword evidence="8" id="KW-1133">Transmembrane helix</keyword>
<dbReference type="PANTHER" id="PTHR30474">
    <property type="entry name" value="CELL CYCLE PROTEIN"/>
    <property type="match status" value="1"/>
</dbReference>
<keyword evidence="7" id="KW-0573">Peptidoglycan synthesis</keyword>
<keyword evidence="2" id="KW-1003">Cell membrane</keyword>
<dbReference type="AlphaFoldDB" id="A0A0U4WLS2"/>
<evidence type="ECO:0000256" key="2">
    <source>
        <dbReference type="ARBA" id="ARBA00022475"/>
    </source>
</evidence>
<protein>
    <submittedName>
        <fullName evidence="11">Rod shape-determining protein RodA</fullName>
    </submittedName>
</protein>
<dbReference type="PANTHER" id="PTHR30474:SF1">
    <property type="entry name" value="PEPTIDOGLYCAN GLYCOSYLTRANSFERASE MRDB"/>
    <property type="match status" value="1"/>
</dbReference>
<evidence type="ECO:0000256" key="8">
    <source>
        <dbReference type="ARBA" id="ARBA00022989"/>
    </source>
</evidence>
<keyword evidence="4" id="KW-0808">Transferase</keyword>
<reference evidence="11 12" key="1">
    <citation type="submission" date="2015-12" db="EMBL/GenBank/DDBJ databases">
        <title>Genome sequence of Aneurinibacillus soli.</title>
        <authorList>
            <person name="Lee J.S."/>
            <person name="Lee K.C."/>
            <person name="Kim K.K."/>
            <person name="Lee B.W."/>
        </authorList>
    </citation>
    <scope>NUCLEOTIDE SEQUENCE [LARGE SCALE GENOMIC DNA]</scope>
    <source>
        <strain evidence="11 12">CB4</strain>
    </source>
</reference>
<evidence type="ECO:0000256" key="6">
    <source>
        <dbReference type="ARBA" id="ARBA00022960"/>
    </source>
</evidence>
<keyword evidence="10" id="KW-0961">Cell wall biogenesis/degradation</keyword>
<dbReference type="OrthoDB" id="9812661at2"/>
<dbReference type="GO" id="GO:0051301">
    <property type="term" value="P:cell division"/>
    <property type="evidence" value="ECO:0007669"/>
    <property type="project" value="InterPro"/>
</dbReference>
<name>A0A0U4WLS2_9BACL</name>
<keyword evidence="6" id="KW-0133">Cell shape</keyword>
<evidence type="ECO:0000256" key="10">
    <source>
        <dbReference type="ARBA" id="ARBA00023316"/>
    </source>
</evidence>
<dbReference type="Proteomes" id="UP000217696">
    <property type="component" value="Chromosome"/>
</dbReference>
<dbReference type="GO" id="GO:0071555">
    <property type="term" value="P:cell wall organization"/>
    <property type="evidence" value="ECO:0007669"/>
    <property type="project" value="UniProtKB-KW"/>
</dbReference>
<dbReference type="GO" id="GO:0032153">
    <property type="term" value="C:cell division site"/>
    <property type="evidence" value="ECO:0007669"/>
    <property type="project" value="TreeGrafter"/>
</dbReference>
<dbReference type="InterPro" id="IPR011923">
    <property type="entry name" value="RodA/MrdB"/>
</dbReference>
<dbReference type="GO" id="GO:0009252">
    <property type="term" value="P:peptidoglycan biosynthetic process"/>
    <property type="evidence" value="ECO:0007669"/>
    <property type="project" value="UniProtKB-KW"/>
</dbReference>
<dbReference type="GO" id="GO:0008360">
    <property type="term" value="P:regulation of cell shape"/>
    <property type="evidence" value="ECO:0007669"/>
    <property type="project" value="UniProtKB-KW"/>
</dbReference>
<evidence type="ECO:0000256" key="5">
    <source>
        <dbReference type="ARBA" id="ARBA00022692"/>
    </source>
</evidence>
<evidence type="ECO:0000256" key="1">
    <source>
        <dbReference type="ARBA" id="ARBA00004141"/>
    </source>
</evidence>
<dbReference type="KEGG" id="asoc:CB4_03523"/>
<gene>
    <name evidence="11" type="primary">mrdB_3</name>
    <name evidence="11" type="ORF">CB4_03523</name>
</gene>
<dbReference type="InterPro" id="IPR001182">
    <property type="entry name" value="FtsW/RodA"/>
</dbReference>
<dbReference type="RefSeq" id="WP_096467022.1">
    <property type="nucleotide sequence ID" value="NZ_AP017312.1"/>
</dbReference>
<keyword evidence="5" id="KW-0812">Transmembrane</keyword>
<dbReference type="Pfam" id="PF01098">
    <property type="entry name" value="FTSW_RODA_SPOVE"/>
    <property type="match status" value="1"/>
</dbReference>
<evidence type="ECO:0000313" key="11">
    <source>
        <dbReference type="EMBL" id="BAU29336.1"/>
    </source>
</evidence>
<dbReference type="EMBL" id="AP017312">
    <property type="protein sequence ID" value="BAU29336.1"/>
    <property type="molecule type" value="Genomic_DNA"/>
</dbReference>
<comment type="subcellular location">
    <subcellularLocation>
        <location evidence="1">Membrane</location>
        <topology evidence="1">Multi-pass membrane protein</topology>
    </subcellularLocation>
</comment>
<dbReference type="PROSITE" id="PS00428">
    <property type="entry name" value="FTSW_RODA_SPOVE"/>
    <property type="match status" value="1"/>
</dbReference>
<dbReference type="InterPro" id="IPR018365">
    <property type="entry name" value="Cell_cycle_FtsW-rel_CS"/>
</dbReference>
<dbReference type="GO" id="GO:0015648">
    <property type="term" value="F:lipid-linked peptidoglycan transporter activity"/>
    <property type="evidence" value="ECO:0007669"/>
    <property type="project" value="TreeGrafter"/>
</dbReference>
<keyword evidence="12" id="KW-1185">Reference proteome</keyword>
<evidence type="ECO:0000256" key="7">
    <source>
        <dbReference type="ARBA" id="ARBA00022984"/>
    </source>
</evidence>
<sequence length="385" mass="42901">MSNEQLRSTLKKCRKLDFIILSLMLAFLCISTFAIYSATKDTSYAGLHIHNLGMFFVFSIIMIVLSLTDYRMYVHHLSYPLYGIGLLFLVLVLLFGDSINGSQRWLGFGAMKFQPSELLKIFLILILAKVLAKKNGANLELFRDVGVIGIITFIPFLLVLKQPDLGTSLVFLCISAGMLWVGNVRLTHVILAGSTFIGSLAAITSLYFVNFNFFSKIVKEHQLHRIQTFLDPASDPDRGWHVLNSKTAIGSGELFGKGFTEGKYVQGGFIPYAYSDSIYVVIGEEFGFLGSVVLLFLYFLLIYRMVNIALHCTELSGVYIIAGVISMLVLQIFENIAMHIGMMPLTGISLPFISYGGSSLLINMIALGLVLSVQIHQFEFNFLDK</sequence>
<evidence type="ECO:0000256" key="4">
    <source>
        <dbReference type="ARBA" id="ARBA00022679"/>
    </source>
</evidence>
<evidence type="ECO:0000256" key="3">
    <source>
        <dbReference type="ARBA" id="ARBA00022676"/>
    </source>
</evidence>
<accession>A0A0U4WLS2</accession>
<keyword evidence="9" id="KW-0472">Membrane</keyword>
<evidence type="ECO:0000313" key="12">
    <source>
        <dbReference type="Proteomes" id="UP000217696"/>
    </source>
</evidence>
<dbReference type="GO" id="GO:0005886">
    <property type="term" value="C:plasma membrane"/>
    <property type="evidence" value="ECO:0007669"/>
    <property type="project" value="TreeGrafter"/>
</dbReference>